<evidence type="ECO:0000256" key="9">
    <source>
        <dbReference type="SAM" id="Phobius"/>
    </source>
</evidence>
<feature type="transmembrane region" description="Helical" evidence="9">
    <location>
        <begin position="12"/>
        <end position="33"/>
    </location>
</feature>
<dbReference type="Proteomes" id="UP000186777">
    <property type="component" value="Unassembled WGS sequence"/>
</dbReference>
<keyword evidence="6 9" id="KW-0812">Transmembrane</keyword>
<evidence type="ECO:0000256" key="2">
    <source>
        <dbReference type="ARBA" id="ARBA00010942"/>
    </source>
</evidence>
<feature type="transmembrane region" description="Helical" evidence="9">
    <location>
        <begin position="365"/>
        <end position="389"/>
    </location>
</feature>
<dbReference type="InterPro" id="IPR001036">
    <property type="entry name" value="Acrflvin-R"/>
</dbReference>
<feature type="transmembrane region" description="Helical" evidence="9">
    <location>
        <begin position="969"/>
        <end position="988"/>
    </location>
</feature>
<keyword evidence="8 9" id="KW-0472">Membrane</keyword>
<dbReference type="Gene3D" id="3.30.2090.10">
    <property type="entry name" value="Multidrug efflux transporter AcrB TolC docking domain, DN and DC subdomains"/>
    <property type="match status" value="2"/>
</dbReference>
<dbReference type="PROSITE" id="PS50156">
    <property type="entry name" value="SSD"/>
    <property type="match status" value="1"/>
</dbReference>
<comment type="caution">
    <text evidence="11">The sequence shown here is derived from an EMBL/GenBank/DDBJ whole genome shotgun (WGS) entry which is preliminary data.</text>
</comment>
<dbReference type="PANTHER" id="PTHR32063:SF76">
    <property type="entry name" value="EFFLUX PUMP MEMBRANE TRANSPORTER"/>
    <property type="match status" value="1"/>
</dbReference>
<dbReference type="Gene3D" id="3.30.70.1440">
    <property type="entry name" value="Multidrug efflux transporter AcrB pore domain"/>
    <property type="match status" value="1"/>
</dbReference>
<organism evidence="11 12">
    <name type="scientific">Phascolarctobacterium succinatutens</name>
    <dbReference type="NCBI Taxonomy" id="626940"/>
    <lineage>
        <taxon>Bacteria</taxon>
        <taxon>Bacillati</taxon>
        <taxon>Bacillota</taxon>
        <taxon>Negativicutes</taxon>
        <taxon>Acidaminococcales</taxon>
        <taxon>Acidaminococcaceae</taxon>
        <taxon>Phascolarctobacterium</taxon>
    </lineage>
</organism>
<feature type="transmembrane region" description="Helical" evidence="9">
    <location>
        <begin position="894"/>
        <end position="914"/>
    </location>
</feature>
<dbReference type="InterPro" id="IPR027463">
    <property type="entry name" value="AcrB_DN_DC_subdom"/>
</dbReference>
<dbReference type="SUPFAM" id="SSF82714">
    <property type="entry name" value="Multidrug efflux transporter AcrB TolC docking domain, DN and DC subdomains"/>
    <property type="match status" value="2"/>
</dbReference>
<dbReference type="EMBL" id="MNTG01000037">
    <property type="protein sequence ID" value="OLA36900.1"/>
    <property type="molecule type" value="Genomic_DNA"/>
</dbReference>
<feature type="transmembrane region" description="Helical" evidence="9">
    <location>
        <begin position="538"/>
        <end position="554"/>
    </location>
</feature>
<dbReference type="Gene3D" id="3.30.70.1430">
    <property type="entry name" value="Multidrug efflux transporter AcrB pore domain"/>
    <property type="match status" value="2"/>
</dbReference>
<feature type="transmembrane region" description="Helical" evidence="9">
    <location>
        <begin position="437"/>
        <end position="457"/>
    </location>
</feature>
<evidence type="ECO:0000313" key="12">
    <source>
        <dbReference type="Proteomes" id="UP000186777"/>
    </source>
</evidence>
<dbReference type="NCBIfam" id="TIGR00915">
    <property type="entry name" value="2A0602"/>
    <property type="match status" value="1"/>
</dbReference>
<evidence type="ECO:0000256" key="8">
    <source>
        <dbReference type="ARBA" id="ARBA00023136"/>
    </source>
</evidence>
<dbReference type="Gene3D" id="1.20.1640.10">
    <property type="entry name" value="Multidrug efflux transporter AcrB transmembrane domain"/>
    <property type="match status" value="2"/>
</dbReference>
<gene>
    <name evidence="11" type="ORF">BHW43_08185</name>
</gene>
<dbReference type="InterPro" id="IPR004764">
    <property type="entry name" value="MdtF-like"/>
</dbReference>
<feature type="transmembrane region" description="Helical" evidence="9">
    <location>
        <begin position="920"/>
        <end position="941"/>
    </location>
</feature>
<feature type="domain" description="SSD" evidence="10">
    <location>
        <begin position="368"/>
        <end position="494"/>
    </location>
</feature>
<dbReference type="GO" id="GO:0042910">
    <property type="term" value="F:xenobiotic transmembrane transporter activity"/>
    <property type="evidence" value="ECO:0007669"/>
    <property type="project" value="TreeGrafter"/>
</dbReference>
<proteinExistence type="inferred from homology"/>
<evidence type="ECO:0000256" key="4">
    <source>
        <dbReference type="ARBA" id="ARBA00022475"/>
    </source>
</evidence>
<evidence type="ECO:0000256" key="6">
    <source>
        <dbReference type="ARBA" id="ARBA00022692"/>
    </source>
</evidence>
<feature type="transmembrane region" description="Helical" evidence="9">
    <location>
        <begin position="869"/>
        <end position="887"/>
    </location>
</feature>
<dbReference type="RefSeq" id="WP_303680174.1">
    <property type="nucleotide sequence ID" value="NZ_MNTG01000037.1"/>
</dbReference>
<evidence type="ECO:0000313" key="11">
    <source>
        <dbReference type="EMBL" id="OLA36900.1"/>
    </source>
</evidence>
<sequence>MARFFIDRPVFAIVLAIIITLLGAIAGFSLPIAQYPNITKPRISVNTNYVGASADIVEKAVAQTIEQKVSGVENMLNMSSVSTSSGEYKLNVEFNLEKNADIASVEVQNRVSQATSSLPSEVSGYGVTTAKESAETIMYFGLYSPKNTYDAMFLRTYADANFLDAVKRVKGVSTVGEYGPEYAVRIWLNPEKMAQLGVTVTDVSNAIKTQNVQAAVGSIGNRPTVDKQERTYSASAQGRLNTPEEFGNVIIRSNNGDNLKLKDIATIKEGPRNDLIVSKLNGGDSVVFPVSLTSDANAIETVKNIREVLKDAESRLPDDMKLVVIQDNTQFITESLEKVAHTFVEALILVILVVFMFLGSWRATLIPILAVPVSLVGTFASFVILGFTINTLTAFAMILAIGLVVDDAIVVVEAVEHHIQENGMSPKEATYRAMNEVSGPVVAIAFVLSAVFIPVAFTGGTVGELYKQFAITISVSMMLSAIVALSLTPALCSLILVKKEEAPKGFIGKAVKAFDDWFARTLAKYVKNVEGCIRKSKLILTCLVVVVICIGFLAKATPTGFVPNEDQGMTAVSIALPEGASSNRTQQIMAGLEQKMRKLPGVKNVMEVNGIDILSMGQKANAGLAVVTMEDYSKRSNSVQDIIPMIFGMGAQIPDATVMAFQPPSLPGASSTGTLSLYLMNLGGEDVNTMGERANEFLAACRKRPEIGMLYTTLNTNTPMYQFEVDREKAQSMNVPVSTVYSALQAFLGGNEINDINNFGRTWKVVMQADEKYRTSVEDMRYFFVRSNDGKSIPLNTLVKPSPKNSSVVMTRFNGASAIKISGDPASGYSSGQAMAAIEEVAKQVLPNTYTYEWTGQSLDEIEAGSRSTQIFIISLIFVFLCLAALYESWTIPLAVLLSVPSAVFGCFLVQYARGLQNDVYMQIGLITLIGLAAKNAILIVEYAKMNMEQGMDVVHAAVEAAHVRLRPILMTSFAFILGCLPLAIATGPGAGARVSMGNAVVGGMTIATLFGIFLIPVLFVVVERFFSRKKKGTAEDNVTEQL</sequence>
<dbReference type="AlphaFoldDB" id="A0A1Q6R3N3"/>
<evidence type="ECO:0000256" key="5">
    <source>
        <dbReference type="ARBA" id="ARBA00022519"/>
    </source>
</evidence>
<dbReference type="InterPro" id="IPR000731">
    <property type="entry name" value="SSD"/>
</dbReference>
<comment type="subcellular location">
    <subcellularLocation>
        <location evidence="1">Cell inner membrane</location>
        <topology evidence="1">Multi-pass membrane protein</topology>
    </subcellularLocation>
</comment>
<dbReference type="Pfam" id="PF00873">
    <property type="entry name" value="ACR_tran"/>
    <property type="match status" value="1"/>
</dbReference>
<comment type="similarity">
    <text evidence="2">Belongs to the resistance-nodulation-cell division (RND) (TC 2.A.6) family.</text>
</comment>
<evidence type="ECO:0000256" key="3">
    <source>
        <dbReference type="ARBA" id="ARBA00022448"/>
    </source>
</evidence>
<dbReference type="STRING" id="626940.BHW43_08185"/>
<dbReference type="Gene3D" id="3.30.70.1320">
    <property type="entry name" value="Multidrug efflux transporter AcrB pore domain like"/>
    <property type="match status" value="1"/>
</dbReference>
<dbReference type="SUPFAM" id="SSF82693">
    <property type="entry name" value="Multidrug efflux transporter AcrB pore domain, PN1, PN2, PC1 and PC2 subdomains"/>
    <property type="match status" value="3"/>
</dbReference>
<dbReference type="FunFam" id="1.20.1640.10:FF:000001">
    <property type="entry name" value="Efflux pump membrane transporter"/>
    <property type="match status" value="1"/>
</dbReference>
<protein>
    <submittedName>
        <fullName evidence="11">RND transporter</fullName>
    </submittedName>
</protein>
<dbReference type="PANTHER" id="PTHR32063">
    <property type="match status" value="1"/>
</dbReference>
<dbReference type="PRINTS" id="PR00702">
    <property type="entry name" value="ACRIFLAVINRP"/>
</dbReference>
<dbReference type="GO" id="GO:0005886">
    <property type="term" value="C:plasma membrane"/>
    <property type="evidence" value="ECO:0007669"/>
    <property type="project" value="UniProtKB-SubCell"/>
</dbReference>
<feature type="transmembrane region" description="Helical" evidence="9">
    <location>
        <begin position="339"/>
        <end position="358"/>
    </location>
</feature>
<dbReference type="SUPFAM" id="SSF82866">
    <property type="entry name" value="Multidrug efflux transporter AcrB transmembrane domain"/>
    <property type="match status" value="2"/>
</dbReference>
<evidence type="ECO:0000259" key="10">
    <source>
        <dbReference type="PROSITE" id="PS50156"/>
    </source>
</evidence>
<reference evidence="11 12" key="1">
    <citation type="journal article" date="2016" name="Nat. Biotechnol.">
        <title>Measurement of bacterial replication rates in microbial communities.</title>
        <authorList>
            <person name="Brown C.T."/>
            <person name="Olm M.R."/>
            <person name="Thomas B.C."/>
            <person name="Banfield J.F."/>
        </authorList>
    </citation>
    <scope>NUCLEOTIDE SEQUENCE [LARGE SCALE GENOMIC DNA]</scope>
    <source>
        <strain evidence="11">46_33</strain>
    </source>
</reference>
<evidence type="ECO:0000256" key="7">
    <source>
        <dbReference type="ARBA" id="ARBA00022989"/>
    </source>
</evidence>
<dbReference type="GO" id="GO:0009636">
    <property type="term" value="P:response to toxic substance"/>
    <property type="evidence" value="ECO:0007669"/>
    <property type="project" value="UniProtKB-ARBA"/>
</dbReference>
<feature type="transmembrane region" description="Helical" evidence="9">
    <location>
        <begin position="469"/>
        <end position="497"/>
    </location>
</feature>
<evidence type="ECO:0000256" key="1">
    <source>
        <dbReference type="ARBA" id="ARBA00004429"/>
    </source>
</evidence>
<feature type="transmembrane region" description="Helical" evidence="9">
    <location>
        <begin position="1000"/>
        <end position="1023"/>
    </location>
</feature>
<accession>A0A1Q6R3N3</accession>
<dbReference type="GO" id="GO:0015562">
    <property type="term" value="F:efflux transmembrane transporter activity"/>
    <property type="evidence" value="ECO:0007669"/>
    <property type="project" value="InterPro"/>
</dbReference>
<keyword evidence="3" id="KW-0813">Transport</keyword>
<keyword evidence="5" id="KW-0997">Cell inner membrane</keyword>
<keyword evidence="4" id="KW-1003">Cell membrane</keyword>
<keyword evidence="7 9" id="KW-1133">Transmembrane helix</keyword>
<name>A0A1Q6R3N3_9FIRM</name>